<protein>
    <submittedName>
        <fullName evidence="4">Chromosome 5 open reading frame 15</fullName>
    </submittedName>
</protein>
<feature type="compositionally biased region" description="Low complexity" evidence="1">
    <location>
        <begin position="90"/>
        <end position="110"/>
    </location>
</feature>
<keyword evidence="2" id="KW-1133">Transmembrane helix</keyword>
<keyword evidence="2" id="KW-0812">Transmembrane</keyword>
<feature type="signal peptide" evidence="3">
    <location>
        <begin position="1"/>
        <end position="33"/>
    </location>
</feature>
<organism evidence="4">
    <name type="scientific">Iconisemion striatum</name>
    <dbReference type="NCBI Taxonomy" id="60296"/>
    <lineage>
        <taxon>Eukaryota</taxon>
        <taxon>Metazoa</taxon>
        <taxon>Chordata</taxon>
        <taxon>Craniata</taxon>
        <taxon>Vertebrata</taxon>
        <taxon>Euteleostomi</taxon>
        <taxon>Actinopterygii</taxon>
        <taxon>Neopterygii</taxon>
        <taxon>Teleostei</taxon>
        <taxon>Neoteleostei</taxon>
        <taxon>Acanthomorphata</taxon>
        <taxon>Ovalentaria</taxon>
        <taxon>Atherinomorphae</taxon>
        <taxon>Cyprinodontiformes</taxon>
        <taxon>Nothobranchiidae</taxon>
        <taxon>Iconisemion</taxon>
    </lineage>
</organism>
<name>A0A1A7WAB3_9TELE</name>
<evidence type="ECO:0000256" key="3">
    <source>
        <dbReference type="SAM" id="SignalP"/>
    </source>
</evidence>
<proteinExistence type="predicted"/>
<dbReference type="PANTHER" id="PTHR16502">
    <property type="entry name" value="KERATINOCYTE-ASSOCIATED TRANSMEMBRANE PROTEIN 2"/>
    <property type="match status" value="1"/>
</dbReference>
<sequence length="297" mass="32767">HISNMATYRNTGRSRNVYAVCLIIFLQLVATDCATVPTMEGKGENFTSPKPTTSGIKDTDEKNLTTTLSPVTTMLEKESSTASVRKHEPTQAATTETTTATTEQKTPLTKKSNKVTQIDSSSKENDDSTVKTPLPKAPTQNTQPHPSKTPASSVNVSKPTVPVPPESKASGVDFKSTKSSISPTEESTVLVNLGESETTVSSWEIDFTSNKVDKNKEAISGSSEEEDSHFFFHLIIVAFLVAIVYITYHNKRKILLLVQSRRWKDGLCSRNTVEYHRLSQNVNEAMPSLKMTRDYVF</sequence>
<accession>A0A1A7WAB3</accession>
<evidence type="ECO:0000313" key="4">
    <source>
        <dbReference type="EMBL" id="SBP02466.1"/>
    </source>
</evidence>
<dbReference type="PANTHER" id="PTHR16502:SF0">
    <property type="entry name" value="KERATINOCYTE-ASSOCIATED TRANSMEMBRANE PROTEIN 2"/>
    <property type="match status" value="1"/>
</dbReference>
<feature type="compositionally biased region" description="Polar residues" evidence="1">
    <location>
        <begin position="138"/>
        <end position="158"/>
    </location>
</feature>
<keyword evidence="2" id="KW-0472">Membrane</keyword>
<dbReference type="EMBL" id="HADW01001066">
    <property type="protein sequence ID" value="SBP02466.1"/>
    <property type="molecule type" value="Transcribed_RNA"/>
</dbReference>
<feature type="chain" id="PRO_5008362139" evidence="3">
    <location>
        <begin position="34"/>
        <end position="297"/>
    </location>
</feature>
<reference evidence="4" key="1">
    <citation type="submission" date="2016-05" db="EMBL/GenBank/DDBJ databases">
        <authorList>
            <person name="Lavstsen T."/>
            <person name="Jespersen J.S."/>
        </authorList>
    </citation>
    <scope>NUCLEOTIDE SEQUENCE</scope>
    <source>
        <tissue evidence="4">Brain</tissue>
    </source>
</reference>
<feature type="transmembrane region" description="Helical" evidence="2">
    <location>
        <begin position="230"/>
        <end position="248"/>
    </location>
</feature>
<evidence type="ECO:0000256" key="2">
    <source>
        <dbReference type="SAM" id="Phobius"/>
    </source>
</evidence>
<dbReference type="InterPro" id="IPR037645">
    <property type="entry name" value="KCT2"/>
</dbReference>
<feature type="non-terminal residue" evidence="4">
    <location>
        <position position="1"/>
    </location>
</feature>
<dbReference type="AlphaFoldDB" id="A0A1A7WAB3"/>
<feature type="region of interest" description="Disordered" evidence="1">
    <location>
        <begin position="41"/>
        <end position="179"/>
    </location>
</feature>
<dbReference type="Pfam" id="PF17818">
    <property type="entry name" value="KCT2"/>
    <property type="match status" value="1"/>
</dbReference>
<feature type="compositionally biased region" description="Basic and acidic residues" evidence="1">
    <location>
        <begin position="75"/>
        <end position="89"/>
    </location>
</feature>
<reference evidence="4" key="2">
    <citation type="submission" date="2016-06" db="EMBL/GenBank/DDBJ databases">
        <title>The genome of a short-lived fish provides insights into sex chromosome evolution and the genetic control of aging.</title>
        <authorList>
            <person name="Reichwald K."/>
            <person name="Felder M."/>
            <person name="Petzold A."/>
            <person name="Koch P."/>
            <person name="Groth M."/>
            <person name="Platzer M."/>
        </authorList>
    </citation>
    <scope>NUCLEOTIDE SEQUENCE</scope>
    <source>
        <tissue evidence="4">Brain</tissue>
    </source>
</reference>
<gene>
    <name evidence="4" type="primary">C21H5ORF15</name>
</gene>
<feature type="compositionally biased region" description="Polar residues" evidence="1">
    <location>
        <begin position="45"/>
        <end position="56"/>
    </location>
</feature>
<keyword evidence="3" id="KW-0732">Signal</keyword>
<evidence type="ECO:0000256" key="1">
    <source>
        <dbReference type="SAM" id="MobiDB-lite"/>
    </source>
</evidence>